<feature type="compositionally biased region" description="Polar residues" evidence="1">
    <location>
        <begin position="122"/>
        <end position="132"/>
    </location>
</feature>
<sequence length="154" mass="16019">MPLLFMPNHNTGRAITFFLPVLVVAMSGCHQPPDHTDKCWRPPSSRNGSVHGSITTGFGVGSGRGMVGGFPMGGMTGAGGMPGPMPTGMGSGMDQSSPFTEEQTARNSLPKDCMPPDFPAHVQSSSRQTTTLPAPPAVQQMPDTVDVSGIRIGP</sequence>
<evidence type="ECO:0000313" key="2">
    <source>
        <dbReference type="EMBL" id="KON65878.1"/>
    </source>
</evidence>
<dbReference type="Proteomes" id="UP000037566">
    <property type="component" value="Unassembled WGS sequence"/>
</dbReference>
<comment type="caution">
    <text evidence="2">The sequence shown here is derived from an EMBL/GenBank/DDBJ whole genome shotgun (WGS) entry which is preliminary data.</text>
</comment>
<evidence type="ECO:0000313" key="3">
    <source>
        <dbReference type="Proteomes" id="UP000037566"/>
    </source>
</evidence>
<evidence type="ECO:0000256" key="1">
    <source>
        <dbReference type="SAM" id="MobiDB-lite"/>
    </source>
</evidence>
<name>A0A0M0EKV3_KOMEU</name>
<proteinExistence type="predicted"/>
<dbReference type="PATRIC" id="fig|33995.3.peg.624"/>
<keyword evidence="3" id="KW-1185">Reference proteome</keyword>
<feature type="region of interest" description="Disordered" evidence="1">
    <location>
        <begin position="74"/>
        <end position="154"/>
    </location>
</feature>
<dbReference type="AlphaFoldDB" id="A0A0M0EKV3"/>
<accession>A0A0M0EKV3</accession>
<feature type="compositionally biased region" description="Polar residues" evidence="1">
    <location>
        <begin position="94"/>
        <end position="107"/>
    </location>
</feature>
<dbReference type="OrthoDB" id="7270918at2"/>
<protein>
    <submittedName>
        <fullName evidence="2">Uncharacterized protein</fullName>
    </submittedName>
</protein>
<dbReference type="EMBL" id="LHUQ01000002">
    <property type="protein sequence ID" value="KON65878.1"/>
    <property type="molecule type" value="Genomic_DNA"/>
</dbReference>
<reference evidence="2" key="1">
    <citation type="submission" date="2015-08" db="EMBL/GenBank/DDBJ databases">
        <title>Draft genome sequence of Komagataeibacter europaeus CECT 8546 a cellulose producer strain from vinegar produced by the traditional method.</title>
        <authorList>
            <person name="Poehlein A."/>
            <person name="Valera M.J."/>
            <person name="Haack F.S."/>
            <person name="Mas A."/>
            <person name="Daniel R."/>
            <person name="Streit W.R."/>
            <person name="Mateo E."/>
        </authorList>
    </citation>
    <scope>NUCLEOTIDE SEQUENCE [LARGE SCALE GENOMIC DNA]</scope>
    <source>
        <strain evidence="2">CECT 8546</strain>
    </source>
</reference>
<gene>
    <name evidence="2" type="ORF">KOEU_05650</name>
</gene>
<dbReference type="RefSeq" id="WP_053322880.1">
    <property type="nucleotide sequence ID" value="NZ_LHUQ01000002.1"/>
</dbReference>
<organism evidence="2 3">
    <name type="scientific">Komagataeibacter europaeus</name>
    <name type="common">Gluconacetobacter europaeus</name>
    <dbReference type="NCBI Taxonomy" id="33995"/>
    <lineage>
        <taxon>Bacteria</taxon>
        <taxon>Pseudomonadati</taxon>
        <taxon>Pseudomonadota</taxon>
        <taxon>Alphaproteobacteria</taxon>
        <taxon>Acetobacterales</taxon>
        <taxon>Acetobacteraceae</taxon>
        <taxon>Komagataeibacter</taxon>
    </lineage>
</organism>